<dbReference type="GO" id="GO:0051539">
    <property type="term" value="F:4 iron, 4 sulfur cluster binding"/>
    <property type="evidence" value="ECO:0007669"/>
    <property type="project" value="UniProtKB-UniRule"/>
</dbReference>
<keyword evidence="5 9" id="KW-0479">Metal-binding</keyword>
<evidence type="ECO:0000313" key="11">
    <source>
        <dbReference type="EMBL" id="HEC79393.1"/>
    </source>
</evidence>
<dbReference type="NCBIfam" id="NF009544">
    <property type="entry name" value="PRK12928.1"/>
    <property type="match status" value="1"/>
</dbReference>
<feature type="binding site" evidence="9">
    <location>
        <position position="280"/>
    </location>
    <ligand>
        <name>[4Fe-4S] cluster</name>
        <dbReference type="ChEBI" id="CHEBI:49883"/>
        <label>1</label>
    </ligand>
</feature>
<dbReference type="NCBIfam" id="TIGR00510">
    <property type="entry name" value="lipA"/>
    <property type="match status" value="1"/>
</dbReference>
<feature type="binding site" evidence="9">
    <location>
        <position position="69"/>
    </location>
    <ligand>
        <name>[4Fe-4S] cluster</name>
        <dbReference type="ChEBI" id="CHEBI:49883"/>
        <label>2</label>
        <note>4Fe-4S-S-AdoMet</note>
    </ligand>
</feature>
<dbReference type="SMART" id="SM00729">
    <property type="entry name" value="Elp3"/>
    <property type="match status" value="1"/>
</dbReference>
<keyword evidence="1 9" id="KW-0004">4Fe-4S</keyword>
<dbReference type="GO" id="GO:0009249">
    <property type="term" value="P:protein lipoylation"/>
    <property type="evidence" value="ECO:0007669"/>
    <property type="project" value="UniProtKB-UniRule"/>
</dbReference>
<evidence type="ECO:0000256" key="8">
    <source>
        <dbReference type="ARBA" id="ARBA00047326"/>
    </source>
</evidence>
<evidence type="ECO:0000256" key="1">
    <source>
        <dbReference type="ARBA" id="ARBA00022485"/>
    </source>
</evidence>
<dbReference type="EC" id="2.8.1.8" evidence="9"/>
<feature type="binding site" evidence="9">
    <location>
        <position position="50"/>
    </location>
    <ligand>
        <name>[4Fe-4S] cluster</name>
        <dbReference type="ChEBI" id="CHEBI:49883"/>
        <label>1</label>
    </ligand>
</feature>
<dbReference type="SFLD" id="SFLDG01058">
    <property type="entry name" value="lipoyl_synthase_like"/>
    <property type="match status" value="1"/>
</dbReference>
<keyword evidence="3 9" id="KW-0808">Transferase</keyword>
<comment type="subcellular location">
    <subcellularLocation>
        <location evidence="9">Cytoplasm</location>
    </subcellularLocation>
</comment>
<evidence type="ECO:0000256" key="6">
    <source>
        <dbReference type="ARBA" id="ARBA00023004"/>
    </source>
</evidence>
<feature type="binding site" evidence="9">
    <location>
        <position position="39"/>
    </location>
    <ligand>
        <name>[4Fe-4S] cluster</name>
        <dbReference type="ChEBI" id="CHEBI:49883"/>
        <label>1</label>
    </ligand>
</feature>
<dbReference type="Pfam" id="PF16881">
    <property type="entry name" value="LIAS_N"/>
    <property type="match status" value="1"/>
</dbReference>
<evidence type="ECO:0000256" key="4">
    <source>
        <dbReference type="ARBA" id="ARBA00022691"/>
    </source>
</evidence>
<reference evidence="11" key="1">
    <citation type="journal article" date="2020" name="mSystems">
        <title>Genome- and Community-Level Interaction Insights into Carbon Utilization and Element Cycling Functions of Hydrothermarchaeota in Hydrothermal Sediment.</title>
        <authorList>
            <person name="Zhou Z."/>
            <person name="Liu Y."/>
            <person name="Xu W."/>
            <person name="Pan J."/>
            <person name="Luo Z.H."/>
            <person name="Li M."/>
        </authorList>
    </citation>
    <scope>NUCLEOTIDE SEQUENCE</scope>
    <source>
        <strain evidence="11">HyVt-388</strain>
    </source>
</reference>
<sequence>MFRRDYLKKPSWLKIKLPAGDEFAEVFKLLKKYNLSTVCQEARCPNINECWAKKSATIMILGKICTRACRFCAVASGDPGGVVDSEEPEHVAEVVKKLGLKYVVVTSVDRDDLEDFGSNHYARTIKCIKEKNPQIKVEALIPDFSGREEYLKNVTESAPFVIGHNIETVRRLTPYIRDRRCSYEGSLTVLRTIKKLNDSILTKSGFMLGLGEKRSEVIETLKELKESGVDIITIGQYLQPTKKHHYVQKYYTPEEFDEFKKIGEELGVKYVISGPLVRSSYHAAEIF</sequence>
<dbReference type="GO" id="GO:0016992">
    <property type="term" value="F:lipoate synthase activity"/>
    <property type="evidence" value="ECO:0007669"/>
    <property type="project" value="UniProtKB-UniRule"/>
</dbReference>
<dbReference type="Pfam" id="PF04055">
    <property type="entry name" value="Radical_SAM"/>
    <property type="match status" value="1"/>
</dbReference>
<dbReference type="NCBIfam" id="NF004019">
    <property type="entry name" value="PRK05481.1"/>
    <property type="match status" value="1"/>
</dbReference>
<comment type="function">
    <text evidence="9">Catalyzes the radical-mediated insertion of two sulfur atoms into the C-6 and C-8 positions of the octanoyl moiety bound to the lipoyl domains of lipoate-dependent enzymes, thereby converting the octanoylated domains into lipoylated derivatives.</text>
</comment>
<dbReference type="Proteomes" id="UP000885826">
    <property type="component" value="Unassembled WGS sequence"/>
</dbReference>
<dbReference type="InterPro" id="IPR013785">
    <property type="entry name" value="Aldolase_TIM"/>
</dbReference>
<dbReference type="InterPro" id="IPR031691">
    <property type="entry name" value="LIAS_N"/>
</dbReference>
<evidence type="ECO:0000256" key="9">
    <source>
        <dbReference type="HAMAP-Rule" id="MF_00206"/>
    </source>
</evidence>
<dbReference type="Gene3D" id="3.20.20.70">
    <property type="entry name" value="Aldolase class I"/>
    <property type="match status" value="1"/>
</dbReference>
<dbReference type="InterPro" id="IPR007197">
    <property type="entry name" value="rSAM"/>
</dbReference>
<dbReference type="PANTHER" id="PTHR10949:SF0">
    <property type="entry name" value="LIPOYL SYNTHASE, MITOCHONDRIAL"/>
    <property type="match status" value="1"/>
</dbReference>
<feature type="binding site" evidence="9">
    <location>
        <position position="44"/>
    </location>
    <ligand>
        <name>[4Fe-4S] cluster</name>
        <dbReference type="ChEBI" id="CHEBI:49883"/>
        <label>1</label>
    </ligand>
</feature>
<feature type="domain" description="Radical SAM core" evidence="10">
    <location>
        <begin position="51"/>
        <end position="269"/>
    </location>
</feature>
<dbReference type="SFLD" id="SFLDF00271">
    <property type="entry name" value="lipoyl_synthase"/>
    <property type="match status" value="1"/>
</dbReference>
<gene>
    <name evidence="9 11" type="primary">lipA</name>
    <name evidence="11" type="ORF">ENI34_09710</name>
</gene>
<comment type="cofactor">
    <cofactor evidence="9">
        <name>[4Fe-4S] cluster</name>
        <dbReference type="ChEBI" id="CHEBI:49883"/>
    </cofactor>
    <text evidence="9">Binds 2 [4Fe-4S] clusters per subunit. One cluster is coordinated with 3 cysteines and an exchangeable S-adenosyl-L-methionine.</text>
</comment>
<dbReference type="FunFam" id="3.20.20.70:FF:000040">
    <property type="entry name" value="Lipoyl synthase"/>
    <property type="match status" value="1"/>
</dbReference>
<dbReference type="InterPro" id="IPR006638">
    <property type="entry name" value="Elp3/MiaA/NifB-like_rSAM"/>
</dbReference>
<comment type="caution">
    <text evidence="11">The sequence shown here is derived from an EMBL/GenBank/DDBJ whole genome shotgun (WGS) entry which is preliminary data.</text>
</comment>
<accession>A0A9C9K0S9</accession>
<evidence type="ECO:0000256" key="2">
    <source>
        <dbReference type="ARBA" id="ARBA00022490"/>
    </source>
</evidence>
<dbReference type="SUPFAM" id="SSF102114">
    <property type="entry name" value="Radical SAM enzymes"/>
    <property type="match status" value="1"/>
</dbReference>
<dbReference type="InterPro" id="IPR058240">
    <property type="entry name" value="rSAM_sf"/>
</dbReference>
<dbReference type="InterPro" id="IPR003698">
    <property type="entry name" value="Lipoyl_synth"/>
</dbReference>
<dbReference type="PANTHER" id="PTHR10949">
    <property type="entry name" value="LIPOYL SYNTHASE"/>
    <property type="match status" value="1"/>
</dbReference>
<evidence type="ECO:0000259" key="10">
    <source>
        <dbReference type="PROSITE" id="PS51918"/>
    </source>
</evidence>
<proteinExistence type="inferred from homology"/>
<dbReference type="AlphaFoldDB" id="A0A9C9K0S9"/>
<evidence type="ECO:0000256" key="7">
    <source>
        <dbReference type="ARBA" id="ARBA00023014"/>
    </source>
</evidence>
<organism evidence="11 12">
    <name type="scientific">candidate division WOR-3 bacterium</name>
    <dbReference type="NCBI Taxonomy" id="2052148"/>
    <lineage>
        <taxon>Bacteria</taxon>
        <taxon>Bacteria division WOR-3</taxon>
    </lineage>
</organism>
<evidence type="ECO:0000256" key="3">
    <source>
        <dbReference type="ARBA" id="ARBA00022679"/>
    </source>
</evidence>
<comment type="similarity">
    <text evidence="9">Belongs to the radical SAM superfamily. Lipoyl synthase family.</text>
</comment>
<dbReference type="EMBL" id="DRIG01000100">
    <property type="protein sequence ID" value="HEC79393.1"/>
    <property type="molecule type" value="Genomic_DNA"/>
</dbReference>
<dbReference type="PIRSF" id="PIRSF005963">
    <property type="entry name" value="Lipoyl_synth"/>
    <property type="match status" value="1"/>
</dbReference>
<protein>
    <recommendedName>
        <fullName evidence="9">Lipoyl synthase</fullName>
        <ecNumber evidence="9">2.8.1.8</ecNumber>
    </recommendedName>
    <alternativeName>
        <fullName evidence="9">Lip-syn</fullName>
        <shortName evidence="9">LS</shortName>
    </alternativeName>
    <alternativeName>
        <fullName evidence="9">Lipoate synthase</fullName>
    </alternativeName>
    <alternativeName>
        <fullName evidence="9">Lipoic acid synthase</fullName>
    </alternativeName>
    <alternativeName>
        <fullName evidence="9">Sulfur insertion protein LipA</fullName>
    </alternativeName>
</protein>
<dbReference type="GO" id="GO:0005737">
    <property type="term" value="C:cytoplasm"/>
    <property type="evidence" value="ECO:0007669"/>
    <property type="project" value="UniProtKB-SubCell"/>
</dbReference>
<feature type="binding site" evidence="9">
    <location>
        <position position="72"/>
    </location>
    <ligand>
        <name>[4Fe-4S] cluster</name>
        <dbReference type="ChEBI" id="CHEBI:49883"/>
        <label>2</label>
        <note>4Fe-4S-S-AdoMet</note>
    </ligand>
</feature>
<keyword evidence="7 9" id="KW-0411">Iron-sulfur</keyword>
<keyword evidence="2 9" id="KW-0963">Cytoplasm</keyword>
<keyword evidence="4 9" id="KW-0949">S-adenosyl-L-methionine</keyword>
<comment type="pathway">
    <text evidence="9">Protein modification; protein lipoylation via endogenous pathway; protein N(6)-(lipoyl)lysine from octanoyl-[acyl-carrier-protein]: step 2/2.</text>
</comment>
<dbReference type="GO" id="GO:0046872">
    <property type="term" value="F:metal ion binding"/>
    <property type="evidence" value="ECO:0007669"/>
    <property type="project" value="UniProtKB-KW"/>
</dbReference>
<evidence type="ECO:0000256" key="5">
    <source>
        <dbReference type="ARBA" id="ARBA00022723"/>
    </source>
</evidence>
<evidence type="ECO:0000313" key="12">
    <source>
        <dbReference type="Proteomes" id="UP000885826"/>
    </source>
</evidence>
<keyword evidence="6 9" id="KW-0408">Iron</keyword>
<dbReference type="PROSITE" id="PS51918">
    <property type="entry name" value="RADICAL_SAM"/>
    <property type="match status" value="1"/>
</dbReference>
<feature type="binding site" evidence="9">
    <location>
        <position position="65"/>
    </location>
    <ligand>
        <name>[4Fe-4S] cluster</name>
        <dbReference type="ChEBI" id="CHEBI:49883"/>
        <label>2</label>
        <note>4Fe-4S-S-AdoMet</note>
    </ligand>
</feature>
<dbReference type="SFLD" id="SFLDS00029">
    <property type="entry name" value="Radical_SAM"/>
    <property type="match status" value="1"/>
</dbReference>
<comment type="catalytic activity">
    <reaction evidence="8 9">
        <text>[[Fe-S] cluster scaffold protein carrying a second [4Fe-4S](2+) cluster] + N(6)-octanoyl-L-lysyl-[protein] + 2 oxidized [2Fe-2S]-[ferredoxin] + 2 S-adenosyl-L-methionine + 4 H(+) = [[Fe-S] cluster scaffold protein] + N(6)-[(R)-dihydrolipoyl]-L-lysyl-[protein] + 4 Fe(3+) + 2 hydrogen sulfide + 2 5'-deoxyadenosine + 2 L-methionine + 2 reduced [2Fe-2S]-[ferredoxin]</text>
        <dbReference type="Rhea" id="RHEA:16585"/>
        <dbReference type="Rhea" id="RHEA-COMP:9928"/>
        <dbReference type="Rhea" id="RHEA-COMP:10000"/>
        <dbReference type="Rhea" id="RHEA-COMP:10001"/>
        <dbReference type="Rhea" id="RHEA-COMP:10475"/>
        <dbReference type="Rhea" id="RHEA-COMP:14568"/>
        <dbReference type="Rhea" id="RHEA-COMP:14569"/>
        <dbReference type="ChEBI" id="CHEBI:15378"/>
        <dbReference type="ChEBI" id="CHEBI:17319"/>
        <dbReference type="ChEBI" id="CHEBI:29034"/>
        <dbReference type="ChEBI" id="CHEBI:29919"/>
        <dbReference type="ChEBI" id="CHEBI:33722"/>
        <dbReference type="ChEBI" id="CHEBI:33737"/>
        <dbReference type="ChEBI" id="CHEBI:33738"/>
        <dbReference type="ChEBI" id="CHEBI:57844"/>
        <dbReference type="ChEBI" id="CHEBI:59789"/>
        <dbReference type="ChEBI" id="CHEBI:78809"/>
        <dbReference type="ChEBI" id="CHEBI:83100"/>
        <dbReference type="EC" id="2.8.1.8"/>
    </reaction>
</comment>
<name>A0A9C9K0S9_UNCW3</name>
<dbReference type="CDD" id="cd01335">
    <property type="entry name" value="Radical_SAM"/>
    <property type="match status" value="1"/>
</dbReference>
<dbReference type="HAMAP" id="MF_00206">
    <property type="entry name" value="Lipoyl_synth"/>
    <property type="match status" value="1"/>
</dbReference>